<dbReference type="Proteomes" id="UP001064048">
    <property type="component" value="Chromosome 6"/>
</dbReference>
<evidence type="ECO:0000313" key="2">
    <source>
        <dbReference type="Proteomes" id="UP001064048"/>
    </source>
</evidence>
<keyword evidence="2" id="KW-1185">Reference proteome</keyword>
<proteinExistence type="predicted"/>
<gene>
    <name evidence="1" type="ORF">MSG28_004083</name>
</gene>
<comment type="caution">
    <text evidence="1">The sequence shown here is derived from an EMBL/GenBank/DDBJ whole genome shotgun (WGS) entry which is preliminary data.</text>
</comment>
<name>A0ACC0KI05_CHOFU</name>
<protein>
    <submittedName>
        <fullName evidence="1">Uncharacterized protein</fullName>
    </submittedName>
</protein>
<evidence type="ECO:0000313" key="1">
    <source>
        <dbReference type="EMBL" id="KAI8435875.1"/>
    </source>
</evidence>
<reference evidence="1 2" key="1">
    <citation type="journal article" date="2022" name="Genome Biol. Evol.">
        <title>The Spruce Budworm Genome: Reconstructing the Evolutionary History of Antifreeze Proteins.</title>
        <authorList>
            <person name="Beliveau C."/>
            <person name="Gagne P."/>
            <person name="Picq S."/>
            <person name="Vernygora O."/>
            <person name="Keeling C.I."/>
            <person name="Pinkney K."/>
            <person name="Doucet D."/>
            <person name="Wen F."/>
            <person name="Johnston J.S."/>
            <person name="Maaroufi H."/>
            <person name="Boyle B."/>
            <person name="Laroche J."/>
            <person name="Dewar K."/>
            <person name="Juretic N."/>
            <person name="Blackburn G."/>
            <person name="Nisole A."/>
            <person name="Brunet B."/>
            <person name="Brandao M."/>
            <person name="Lumley L."/>
            <person name="Duan J."/>
            <person name="Quan G."/>
            <person name="Lucarotti C.J."/>
            <person name="Roe A.D."/>
            <person name="Sperling F.A.H."/>
            <person name="Levesque R.C."/>
            <person name="Cusson M."/>
        </authorList>
    </citation>
    <scope>NUCLEOTIDE SEQUENCE [LARGE SCALE GENOMIC DNA]</scope>
    <source>
        <strain evidence="1">Glfc:IPQL:Cfum</strain>
    </source>
</reference>
<accession>A0ACC0KI05</accession>
<organism evidence="1 2">
    <name type="scientific">Choristoneura fumiferana</name>
    <name type="common">Spruce budworm moth</name>
    <name type="synonym">Archips fumiferana</name>
    <dbReference type="NCBI Taxonomy" id="7141"/>
    <lineage>
        <taxon>Eukaryota</taxon>
        <taxon>Metazoa</taxon>
        <taxon>Ecdysozoa</taxon>
        <taxon>Arthropoda</taxon>
        <taxon>Hexapoda</taxon>
        <taxon>Insecta</taxon>
        <taxon>Pterygota</taxon>
        <taxon>Neoptera</taxon>
        <taxon>Endopterygota</taxon>
        <taxon>Lepidoptera</taxon>
        <taxon>Glossata</taxon>
        <taxon>Ditrysia</taxon>
        <taxon>Tortricoidea</taxon>
        <taxon>Tortricidae</taxon>
        <taxon>Tortricinae</taxon>
        <taxon>Choristoneura</taxon>
    </lineage>
</organism>
<sequence>MKLRSVRRSLASQSSEADAALPLADELVRLGNAPKAGSIEIAPIHSNLEEFYIGSAQKYLQKIWVNFVTAMFFVPQRWVMAIMGFLAVANAYTMRVCLNIAITQMVKHRNLSVAYVSGSCPADVEDTIEEIDNSGGFEWDEKTQGLILSAFYYGYIVTHMPGGLLAEKFGGKYSLGFGILSTAVFTLFTPWAVTAGGAEGLIVLRVLEGLGEGTTFPALNAMLARWAPLSERGRMGSLVFGGAQIGNIAGTYLSGLVMKETREWQSVFYLFGAIGILWFILWTLLCYNDPESHPFISDQEKKFLEEALGRHRSSEPSSIPWKAIVMSVPLWALVCAQIGHDYGYFTMVTDLPKYMTGVLKFDIHRTGMLAALPYLVMWICSIVFGWICDKIVKRKWMTVTNARKTFTTIASVGPGICMILASYSGCDTTTVVALFTVSMGLMGAFYPGMKVNALDLSCNYAGTIMAIVNGLGAVTGIIAPYLVGLLTPDSTLVQWRLVFWITLAVFIVTNLVYVAWASGDEQWWNSSSQDPRRRQKIEAGDSSRSVNAERTNPKDITSLQFLELQLELVEEWRVRLTQIMSAALGALEADSFLAGGARDPLSAVVNAAHYSREVLLQWAHSLHYLQLHYYRRQFQHFTHQQHQEDSESLGSDDENDDDKRGKEKSDSEDEALSLKDVEQKAKNLALDELTRRNSAMPELSQFDIMSPTGTRNVPELTSQAAEEAGVWAEAPGLLGRLRDAGLKALVDHAFMEFKAAMREYRRQKWHAMLVVEENALCVSGPLCRPLSALCARLATASARLAPALSVRLRGCLAENVDGYIFEEVVLESWFNTGGTMQFTHDVKRNLVPAFAPPNKSASQINYLPKLLESCKLLNMEYDDARCLRAQVKKPSIAAKETLLNQGIRVIEPPEALRILNQRTDLSDAGAGSVMDLF</sequence>
<dbReference type="EMBL" id="CM046106">
    <property type="protein sequence ID" value="KAI8435875.1"/>
    <property type="molecule type" value="Genomic_DNA"/>
</dbReference>